<feature type="domain" description="Resolvase/invertase-type recombinase catalytic" evidence="2">
    <location>
        <begin position="2"/>
        <end position="150"/>
    </location>
</feature>
<dbReference type="InterPro" id="IPR011109">
    <property type="entry name" value="DNA_bind_recombinase_dom"/>
</dbReference>
<evidence type="ECO:0000313" key="5">
    <source>
        <dbReference type="Proteomes" id="UP001189619"/>
    </source>
</evidence>
<dbReference type="InterPro" id="IPR036162">
    <property type="entry name" value="Resolvase-like_N_sf"/>
</dbReference>
<keyword evidence="5" id="KW-1185">Reference proteome</keyword>
<dbReference type="EMBL" id="OY569118">
    <property type="protein sequence ID" value="CAJ1003319.1"/>
    <property type="molecule type" value="Genomic_DNA"/>
</dbReference>
<dbReference type="PANTHER" id="PTHR30461">
    <property type="entry name" value="DNA-INVERTASE FROM LAMBDOID PROPHAGE"/>
    <property type="match status" value="1"/>
</dbReference>
<evidence type="ECO:0000259" key="2">
    <source>
        <dbReference type="PROSITE" id="PS51736"/>
    </source>
</evidence>
<dbReference type="KEGG" id="bayd:BSPP4475_13455"/>
<dbReference type="Pfam" id="PF00239">
    <property type="entry name" value="Resolvase"/>
    <property type="match status" value="1"/>
</dbReference>
<gene>
    <name evidence="4" type="ORF">BSPP4475_13455</name>
</gene>
<dbReference type="GO" id="GO:0000150">
    <property type="term" value="F:DNA strand exchange activity"/>
    <property type="evidence" value="ECO:0007669"/>
    <property type="project" value="InterPro"/>
</dbReference>
<dbReference type="SMART" id="SM00857">
    <property type="entry name" value="Resolvase"/>
    <property type="match status" value="1"/>
</dbReference>
<name>A0AA48REZ8_9BACL</name>
<keyword evidence="1" id="KW-0175">Coiled coil</keyword>
<dbReference type="SUPFAM" id="SSF53041">
    <property type="entry name" value="Resolvase-like"/>
    <property type="match status" value="1"/>
</dbReference>
<evidence type="ECO:0000313" key="4">
    <source>
        <dbReference type="EMBL" id="CAJ1003319.1"/>
    </source>
</evidence>
<evidence type="ECO:0000259" key="3">
    <source>
        <dbReference type="PROSITE" id="PS51737"/>
    </source>
</evidence>
<dbReference type="Gene3D" id="3.90.1750.20">
    <property type="entry name" value="Putative Large Serine Recombinase, Chain B, Domain 2"/>
    <property type="match status" value="1"/>
</dbReference>
<feature type="domain" description="Recombinase" evidence="3">
    <location>
        <begin position="160"/>
        <end position="293"/>
    </location>
</feature>
<dbReference type="InterPro" id="IPR006119">
    <property type="entry name" value="Resolv_N"/>
</dbReference>
<protein>
    <submittedName>
        <fullName evidence="4">Recombinase family protein</fullName>
    </submittedName>
</protein>
<dbReference type="InterPro" id="IPR050639">
    <property type="entry name" value="SSR_resolvase"/>
</dbReference>
<dbReference type="PROSITE" id="PS51736">
    <property type="entry name" value="RECOMBINASES_3"/>
    <property type="match status" value="1"/>
</dbReference>
<organism evidence="4 5">
    <name type="scientific">Brevibacillus aydinogluensis</name>
    <dbReference type="NCBI Taxonomy" id="927786"/>
    <lineage>
        <taxon>Bacteria</taxon>
        <taxon>Bacillati</taxon>
        <taxon>Bacillota</taxon>
        <taxon>Bacilli</taxon>
        <taxon>Bacillales</taxon>
        <taxon>Paenibacillaceae</taxon>
        <taxon>Brevibacillus</taxon>
    </lineage>
</organism>
<dbReference type="InterPro" id="IPR025827">
    <property type="entry name" value="Zn_ribbon_recom_dom"/>
</dbReference>
<dbReference type="Pfam" id="PF07508">
    <property type="entry name" value="Recombinase"/>
    <property type="match status" value="1"/>
</dbReference>
<evidence type="ECO:0000256" key="1">
    <source>
        <dbReference type="SAM" id="Coils"/>
    </source>
</evidence>
<dbReference type="Gene3D" id="3.40.50.1390">
    <property type="entry name" value="Resolvase, N-terminal catalytic domain"/>
    <property type="match status" value="1"/>
</dbReference>
<sequence length="546" mass="63510">MYTAIYSRVSTGMQASEGTSLDAQVEICIRKARDMGLSENMLKVYREEGFTGEDIDRPAMNDLRQDVAQGIINRLIVTHPDRLTRDLTDKLILCRELERSDVEIIFVDTEYRNTPEGQLFFNLMSSIAQYELSLIKKRTVRGRLKAVEKEKKIMPMRTAPYGYDLSGHTLVINEEEAEFVRKMYHWYVYDHYTLREIGERLYSLGAVPKRGESRNWSASSIRRVLTSEVYIGRFYYNRRETRKIRGEKTKNGNPKKTVTFRDENDWILVEVPPIIDPQVFALAQSRREKNKKKSGNVKYDYLLKSMIRCGHCGRMWQATTYSGRTHKETGEKIRYTCYRCPNKTPKRYGEGVEKCPTRTLRADMLDDFVWRLVLETLSNPADYIERLQNRSTELHMELQSAAENIKRQIEQKEKEKEKIKLMFKREVIDEQEMLNEMRHINAGLTSLKQELSGYEKQLSEVLERKLSATQAAQLTQTIRTFVESGGDQLSFADKRHIVETLVDEILIRFDGDEVQVTAVGALDELKRQQFLSSGNGIELCSHPQKV</sequence>
<dbReference type="GO" id="GO:0003677">
    <property type="term" value="F:DNA binding"/>
    <property type="evidence" value="ECO:0007669"/>
    <property type="project" value="InterPro"/>
</dbReference>
<accession>A0AA48REZ8</accession>
<dbReference type="AlphaFoldDB" id="A0AA48REZ8"/>
<dbReference type="CDD" id="cd00338">
    <property type="entry name" value="Ser_Recombinase"/>
    <property type="match status" value="1"/>
</dbReference>
<dbReference type="PROSITE" id="PS51737">
    <property type="entry name" value="RECOMBINASE_DNA_BIND"/>
    <property type="match status" value="1"/>
</dbReference>
<proteinExistence type="predicted"/>
<feature type="coiled-coil region" evidence="1">
    <location>
        <begin position="384"/>
        <end position="464"/>
    </location>
</feature>
<dbReference type="PANTHER" id="PTHR30461:SF23">
    <property type="entry name" value="DNA RECOMBINASE-RELATED"/>
    <property type="match status" value="1"/>
</dbReference>
<dbReference type="RefSeq" id="WP_212132425.1">
    <property type="nucleotide sequence ID" value="NZ_JAUSVZ010000001.1"/>
</dbReference>
<reference evidence="4" key="1">
    <citation type="submission" date="2023-07" db="EMBL/GenBank/DDBJ databases">
        <authorList>
            <person name="Ivanov I."/>
            <person name="Teneva D."/>
            <person name="Stoikov I."/>
        </authorList>
    </citation>
    <scope>NUCLEOTIDE SEQUENCE</scope>
    <source>
        <strain evidence="4">4475</strain>
    </source>
</reference>
<dbReference type="InterPro" id="IPR038109">
    <property type="entry name" value="DNA_bind_recomb_sf"/>
</dbReference>
<dbReference type="Pfam" id="PF13408">
    <property type="entry name" value="Zn_ribbon_recom"/>
    <property type="match status" value="1"/>
</dbReference>
<dbReference type="Proteomes" id="UP001189619">
    <property type="component" value="Chromosome"/>
</dbReference>